<feature type="domain" description="TonB C-terminal" evidence="11">
    <location>
        <begin position="292"/>
        <end position="384"/>
    </location>
</feature>
<dbReference type="GO" id="GO:0015891">
    <property type="term" value="P:siderophore transport"/>
    <property type="evidence" value="ECO:0007669"/>
    <property type="project" value="InterPro"/>
</dbReference>
<dbReference type="GO" id="GO:0031992">
    <property type="term" value="F:energy transducer activity"/>
    <property type="evidence" value="ECO:0007669"/>
    <property type="project" value="InterPro"/>
</dbReference>
<dbReference type="NCBIfam" id="TIGR01352">
    <property type="entry name" value="tonB_Cterm"/>
    <property type="match status" value="2"/>
</dbReference>
<keyword evidence="3" id="KW-0813">Transport</keyword>
<comment type="caution">
    <text evidence="12">The sequence shown here is derived from an EMBL/GenBank/DDBJ whole genome shotgun (WGS) entry which is preliminary data.</text>
</comment>
<accession>A0A839ATI8</accession>
<comment type="similarity">
    <text evidence="2">Belongs to the TonB family.</text>
</comment>
<dbReference type="AlphaFoldDB" id="A0A839ATI8"/>
<dbReference type="GO" id="GO:0098797">
    <property type="term" value="C:plasma membrane protein complex"/>
    <property type="evidence" value="ECO:0007669"/>
    <property type="project" value="TreeGrafter"/>
</dbReference>
<name>A0A839ATI8_9FLAO</name>
<evidence type="ECO:0000256" key="7">
    <source>
        <dbReference type="ARBA" id="ARBA00022927"/>
    </source>
</evidence>
<keyword evidence="8" id="KW-1133">Transmembrane helix</keyword>
<sequence>MKKFPLLVAAMLMSIMAVAQQEVCETADESIADPNSITKCAIEDTKDGGKKQLSIEVSTRRRVVRKKNEAVSAIGGNNSSQKVANIKKNSLLIGKLELEDNSATIEKLPFNLVEEIPLFKKCNNVPLIKQAKCFETQMSKHIISNFKYPQEAFDKGIQGRVLVQFTINQSGDVESIQMRGPKGGELLEKEANRIVNKLPKFIPGKHNGKTVKVKYGVPISFRHPDAAVASSSNKAKTVKRKVIKKQPVRKVAKKKEVAKETLITDYVKFSEVHSIPQFKACLKVSDTQKINCFNERMISHIQRNFNYPDAAAAKNIQGKVWVRFIIGKDGKVTNIKMKGPKDGHLLEQEAKRMVSKLPTFVPGKHDGEGANVEYYIPIKFSLQE</sequence>
<evidence type="ECO:0000256" key="3">
    <source>
        <dbReference type="ARBA" id="ARBA00022448"/>
    </source>
</evidence>
<evidence type="ECO:0000259" key="11">
    <source>
        <dbReference type="PROSITE" id="PS52015"/>
    </source>
</evidence>
<dbReference type="InterPro" id="IPR006260">
    <property type="entry name" value="TonB/TolA_C"/>
</dbReference>
<keyword evidence="4" id="KW-1003">Cell membrane</keyword>
<dbReference type="SUPFAM" id="SSF74653">
    <property type="entry name" value="TolA/TonB C-terminal domain"/>
    <property type="match status" value="2"/>
</dbReference>
<comment type="subcellular location">
    <subcellularLocation>
        <location evidence="1">Cell inner membrane</location>
        <topology evidence="1">Single-pass membrane protein</topology>
        <orientation evidence="1">Periplasmic side</orientation>
    </subcellularLocation>
</comment>
<dbReference type="PROSITE" id="PS52015">
    <property type="entry name" value="TONB_CTD"/>
    <property type="match status" value="2"/>
</dbReference>
<feature type="signal peptide" evidence="10">
    <location>
        <begin position="1"/>
        <end position="19"/>
    </location>
</feature>
<keyword evidence="10" id="KW-0732">Signal</keyword>
<dbReference type="PANTHER" id="PTHR33446">
    <property type="entry name" value="PROTEIN TONB-RELATED"/>
    <property type="match status" value="1"/>
</dbReference>
<dbReference type="GO" id="GO:0030288">
    <property type="term" value="C:outer membrane-bounded periplasmic space"/>
    <property type="evidence" value="ECO:0007669"/>
    <property type="project" value="InterPro"/>
</dbReference>
<organism evidence="12 13">
    <name type="scientific">Tenacibaculum pelagium</name>
    <dbReference type="NCBI Taxonomy" id="2759527"/>
    <lineage>
        <taxon>Bacteria</taxon>
        <taxon>Pseudomonadati</taxon>
        <taxon>Bacteroidota</taxon>
        <taxon>Flavobacteriia</taxon>
        <taxon>Flavobacteriales</taxon>
        <taxon>Flavobacteriaceae</taxon>
        <taxon>Tenacibaculum</taxon>
    </lineage>
</organism>
<dbReference type="InterPro" id="IPR037682">
    <property type="entry name" value="TonB_C"/>
</dbReference>
<keyword evidence="9" id="KW-0472">Membrane</keyword>
<dbReference type="InterPro" id="IPR051045">
    <property type="entry name" value="TonB-dependent_transducer"/>
</dbReference>
<evidence type="ECO:0000256" key="6">
    <source>
        <dbReference type="ARBA" id="ARBA00022692"/>
    </source>
</evidence>
<protein>
    <submittedName>
        <fullName evidence="12">Energy transducer TonB</fullName>
    </submittedName>
</protein>
<evidence type="ECO:0000256" key="10">
    <source>
        <dbReference type="SAM" id="SignalP"/>
    </source>
</evidence>
<dbReference type="InterPro" id="IPR003538">
    <property type="entry name" value="TonB"/>
</dbReference>
<gene>
    <name evidence="12" type="ORF">H3Z83_10470</name>
</gene>
<dbReference type="Gene3D" id="3.30.1150.10">
    <property type="match status" value="2"/>
</dbReference>
<evidence type="ECO:0000256" key="2">
    <source>
        <dbReference type="ARBA" id="ARBA00006555"/>
    </source>
</evidence>
<keyword evidence="5" id="KW-0997">Cell inner membrane</keyword>
<dbReference type="EMBL" id="JACGLS010000005">
    <property type="protein sequence ID" value="MBA6156941.1"/>
    <property type="molecule type" value="Genomic_DNA"/>
</dbReference>
<feature type="domain" description="TonB C-terminal" evidence="11">
    <location>
        <begin position="133"/>
        <end position="230"/>
    </location>
</feature>
<dbReference type="Pfam" id="PF03544">
    <property type="entry name" value="TonB_C"/>
    <property type="match status" value="2"/>
</dbReference>
<evidence type="ECO:0000256" key="5">
    <source>
        <dbReference type="ARBA" id="ARBA00022519"/>
    </source>
</evidence>
<evidence type="ECO:0000256" key="9">
    <source>
        <dbReference type="ARBA" id="ARBA00023136"/>
    </source>
</evidence>
<evidence type="ECO:0000313" key="13">
    <source>
        <dbReference type="Proteomes" id="UP000563906"/>
    </source>
</evidence>
<dbReference type="RefSeq" id="WP_182125446.1">
    <property type="nucleotide sequence ID" value="NZ_JACGLS010000005.1"/>
</dbReference>
<keyword evidence="7" id="KW-0653">Protein transport</keyword>
<evidence type="ECO:0000256" key="4">
    <source>
        <dbReference type="ARBA" id="ARBA00022475"/>
    </source>
</evidence>
<proteinExistence type="inferred from homology"/>
<evidence type="ECO:0000256" key="1">
    <source>
        <dbReference type="ARBA" id="ARBA00004383"/>
    </source>
</evidence>
<keyword evidence="6" id="KW-0812">Transmembrane</keyword>
<dbReference type="GO" id="GO:0055085">
    <property type="term" value="P:transmembrane transport"/>
    <property type="evidence" value="ECO:0007669"/>
    <property type="project" value="InterPro"/>
</dbReference>
<dbReference type="PANTHER" id="PTHR33446:SF2">
    <property type="entry name" value="PROTEIN TONB"/>
    <property type="match status" value="1"/>
</dbReference>
<dbReference type="GO" id="GO:0015031">
    <property type="term" value="P:protein transport"/>
    <property type="evidence" value="ECO:0007669"/>
    <property type="project" value="UniProtKB-KW"/>
</dbReference>
<dbReference type="Proteomes" id="UP000563906">
    <property type="component" value="Unassembled WGS sequence"/>
</dbReference>
<evidence type="ECO:0000313" key="12">
    <source>
        <dbReference type="EMBL" id="MBA6156941.1"/>
    </source>
</evidence>
<evidence type="ECO:0000256" key="8">
    <source>
        <dbReference type="ARBA" id="ARBA00022989"/>
    </source>
</evidence>
<feature type="chain" id="PRO_5033024343" evidence="10">
    <location>
        <begin position="20"/>
        <end position="384"/>
    </location>
</feature>
<dbReference type="PRINTS" id="PR01374">
    <property type="entry name" value="TONBPROTEIN"/>
</dbReference>
<reference evidence="12 13" key="1">
    <citation type="submission" date="2020-07" db="EMBL/GenBank/DDBJ databases">
        <title>Bacterium isolated from marine sediment.</title>
        <authorList>
            <person name="Shang D."/>
            <person name="Du Z.-J."/>
        </authorList>
    </citation>
    <scope>NUCLEOTIDE SEQUENCE [LARGE SCALE GENOMIC DNA]</scope>
    <source>
        <strain evidence="12 13">S7007</strain>
    </source>
</reference>
<keyword evidence="13" id="KW-1185">Reference proteome</keyword>